<reference evidence="4" key="2">
    <citation type="submission" date="2023-11" db="UniProtKB">
        <authorList>
            <consortium name="WormBaseParasite"/>
        </authorList>
    </citation>
    <scope>IDENTIFICATION</scope>
</reference>
<feature type="coiled-coil region" evidence="1">
    <location>
        <begin position="235"/>
        <end position="262"/>
    </location>
</feature>
<feature type="coiled-coil region" evidence="1">
    <location>
        <begin position="650"/>
        <end position="677"/>
    </location>
</feature>
<proteinExistence type="predicted"/>
<organism evidence="3 4">
    <name type="scientific">Trichobilharzia regenti</name>
    <name type="common">Nasal bird schistosome</name>
    <dbReference type="NCBI Taxonomy" id="157069"/>
    <lineage>
        <taxon>Eukaryota</taxon>
        <taxon>Metazoa</taxon>
        <taxon>Spiralia</taxon>
        <taxon>Lophotrochozoa</taxon>
        <taxon>Platyhelminthes</taxon>
        <taxon>Trematoda</taxon>
        <taxon>Digenea</taxon>
        <taxon>Strigeidida</taxon>
        <taxon>Schistosomatoidea</taxon>
        <taxon>Schistosomatidae</taxon>
        <taxon>Trichobilharzia</taxon>
    </lineage>
</organism>
<name>A0AA85KHY0_TRIRE</name>
<evidence type="ECO:0000313" key="4">
    <source>
        <dbReference type="WBParaSite" id="TREG1_91350.3"/>
    </source>
</evidence>
<evidence type="ECO:0000313" key="3">
    <source>
        <dbReference type="Proteomes" id="UP000050795"/>
    </source>
</evidence>
<feature type="coiled-coil region" evidence="1">
    <location>
        <begin position="459"/>
        <end position="493"/>
    </location>
</feature>
<feature type="compositionally biased region" description="Polar residues" evidence="2">
    <location>
        <begin position="596"/>
        <end position="605"/>
    </location>
</feature>
<feature type="region of interest" description="Disordered" evidence="2">
    <location>
        <begin position="583"/>
        <end position="641"/>
    </location>
</feature>
<reference evidence="3" key="1">
    <citation type="submission" date="2022-06" db="EMBL/GenBank/DDBJ databases">
        <authorList>
            <person name="Berger JAMES D."/>
            <person name="Berger JAMES D."/>
        </authorList>
    </citation>
    <scope>NUCLEOTIDE SEQUENCE [LARGE SCALE GENOMIC DNA]</scope>
</reference>
<evidence type="ECO:0000256" key="2">
    <source>
        <dbReference type="SAM" id="MobiDB-lite"/>
    </source>
</evidence>
<feature type="coiled-coil region" evidence="1">
    <location>
        <begin position="321"/>
        <end position="426"/>
    </location>
</feature>
<accession>A0AA85KHY0</accession>
<dbReference type="AlphaFoldDB" id="A0AA85KHY0"/>
<keyword evidence="1" id="KW-0175">Coiled coil</keyword>
<evidence type="ECO:0000256" key="1">
    <source>
        <dbReference type="SAM" id="Coils"/>
    </source>
</evidence>
<protein>
    <submittedName>
        <fullName evidence="4">Uncharacterized protein</fullName>
    </submittedName>
</protein>
<feature type="compositionally biased region" description="Polar residues" evidence="2">
    <location>
        <begin position="624"/>
        <end position="633"/>
    </location>
</feature>
<dbReference type="Proteomes" id="UP000050795">
    <property type="component" value="Unassembled WGS sequence"/>
</dbReference>
<dbReference type="WBParaSite" id="TREG1_91350.3">
    <property type="protein sequence ID" value="TREG1_91350.3"/>
    <property type="gene ID" value="TREG1_91350"/>
</dbReference>
<keyword evidence="3" id="KW-1185">Reference proteome</keyword>
<sequence>MDTLSTDSKFTLSFLQDNSNKDTLKTVTFNETDSISYGSTCDLNSQIEKKLPNANLTNNEIDLEVSFLKQNETPGKSLNLVTNHTPNPMDIFNAERKKVTIVDPYDKLSQDIQLKTEKVLSDLRSVPLKYTPKKNKAPRSRSLENVLLQEKLEEDCASEDCAGRGSSDVLAEDSDEELSELSDKKFAQIIGKLNKINEKRLRSPEKHLDVYKNYEEIYQKTDLLKIRCEMLQTYLDFLETRKQSLEKVITDLQQEYRKSQQIQGRGNESQGKLDSQQLEEILTNQSIALAREKEQSTKIRLKYESAEAARYALSQQLQLTCSEYSADKAFYLRQIKQLEQEIEERIHKSNEVKANNEQLQKEAMDFKRQITLLKDELKEKEFEVNVINQCYDQKWKELNEKHSLDIVRLQKEITDLSVEKSNMSTKYECEISSISSQLRMAQDKVHDLLCEKESLCKQLQEINHKLNLSSQEKDELQKRSEAELLKIKQEKEAEFSKIQTNLQESHKSKLNEMQAQFDRDLELVKMNYETEIEKLKTDLKDIQSLNKQLTCYIDTLENCIQNTQKQNLSNQQVQTDIHFNPTEVSTSNKHLDGKKNVSTQRSPSLDYSVDGGNKMLKLKDLPSANKSTGTSTGPLLDINPFNTSSQSLKEKEHTKAIENYENKLSQLQVNMHQLGHDYDSLIHLFNNTVNGIIKFGNRECGRFSKLLNIHNKDVEVPLVRSRTPYQMKLMYENEGAADSTENNIIVKSWIDPMIEVIGKLSAYCIRICDLIESQQEHLEWQSENLSELRDITRKQIEAQKKQIMKTRKAQLNRMRNSLQQKQTTPPLIELPGNGYSKTPELCPLPFNTMNNRSAENLLSQLPNVGIRKPLHDNICTVRRSPIFPSRKLVSDFYSGDINKTIGKKQNSGYCASPQMKKQVFSSPISRPLSTNCNTSPYEDIRSFNSQHVAAENSVFPDICLTPFSNLDLYFVKWLNAAYRRHTSPYSIISDRISSML</sequence>